<keyword evidence="5" id="KW-1185">Reference proteome</keyword>
<name>A0A7R8CP89_LEPSM</name>
<organism evidence="4 5">
    <name type="scientific">Lepeophtheirus salmonis</name>
    <name type="common">Salmon louse</name>
    <name type="synonym">Caligus salmonis</name>
    <dbReference type="NCBI Taxonomy" id="72036"/>
    <lineage>
        <taxon>Eukaryota</taxon>
        <taxon>Metazoa</taxon>
        <taxon>Ecdysozoa</taxon>
        <taxon>Arthropoda</taxon>
        <taxon>Crustacea</taxon>
        <taxon>Multicrustacea</taxon>
        <taxon>Hexanauplia</taxon>
        <taxon>Copepoda</taxon>
        <taxon>Siphonostomatoida</taxon>
        <taxon>Caligidae</taxon>
        <taxon>Lepeophtheirus</taxon>
    </lineage>
</organism>
<dbReference type="Pfam" id="PF00379">
    <property type="entry name" value="Chitin_bind_4"/>
    <property type="match status" value="1"/>
</dbReference>
<dbReference type="PANTHER" id="PTHR12236">
    <property type="entry name" value="STRUCTURAL CONTITUENT OF CUTICLE"/>
    <property type="match status" value="1"/>
</dbReference>
<keyword evidence="3" id="KW-0732">Signal</keyword>
<feature type="chain" id="PRO_5043344148" evidence="3">
    <location>
        <begin position="19"/>
        <end position="271"/>
    </location>
</feature>
<feature type="region of interest" description="Disordered" evidence="2">
    <location>
        <begin position="127"/>
        <end position="176"/>
    </location>
</feature>
<dbReference type="AlphaFoldDB" id="A0A7R8CP89"/>
<proteinExistence type="predicted"/>
<dbReference type="GO" id="GO:0031012">
    <property type="term" value="C:extracellular matrix"/>
    <property type="evidence" value="ECO:0007669"/>
    <property type="project" value="TreeGrafter"/>
</dbReference>
<dbReference type="GO" id="GO:0005615">
    <property type="term" value="C:extracellular space"/>
    <property type="evidence" value="ECO:0007669"/>
    <property type="project" value="TreeGrafter"/>
</dbReference>
<sequence>MFFKLASTLCLAFAVAQGAPSAPSSYGAPPPAPPPSYGEPPPPPPPQPAYGAPTAPQPTYVAAGQAELLLPLNQLLLMLSTTLNGYKKTRSSSVHHHLKIVQSSIKMFFKLASTLCLAFAVAQGAPSAPSSYGAPPPAPPPSYGEPPPPPPPQPAYGAPTAPQPTYVAAGQAEPAAPEPTPPYAFNYAVLDAESGNDFSAEEQAQGGIVSGEYKVKLADGKIMTVSYTVEGDSGFVADIVTELPEASTGDGAGSGYGAPAPLAQYLPSYAK</sequence>
<protein>
    <submittedName>
        <fullName evidence="4">(salmon louse) hypothetical protein</fullName>
    </submittedName>
</protein>
<feature type="compositionally biased region" description="Pro residues" evidence="2">
    <location>
        <begin position="28"/>
        <end position="48"/>
    </location>
</feature>
<feature type="compositionally biased region" description="Low complexity" evidence="2">
    <location>
        <begin position="155"/>
        <end position="175"/>
    </location>
</feature>
<evidence type="ECO:0000313" key="5">
    <source>
        <dbReference type="Proteomes" id="UP000675881"/>
    </source>
</evidence>
<feature type="signal peptide" evidence="3">
    <location>
        <begin position="1"/>
        <end position="18"/>
    </location>
</feature>
<dbReference type="PROSITE" id="PS51155">
    <property type="entry name" value="CHIT_BIND_RR_2"/>
    <property type="match status" value="1"/>
</dbReference>
<dbReference type="InterPro" id="IPR051217">
    <property type="entry name" value="Insect_Cuticle_Struc_Prot"/>
</dbReference>
<dbReference type="PANTHER" id="PTHR12236:SF79">
    <property type="entry name" value="CUTICULAR PROTEIN 50CB-RELATED"/>
    <property type="match status" value="1"/>
</dbReference>
<evidence type="ECO:0000256" key="3">
    <source>
        <dbReference type="SAM" id="SignalP"/>
    </source>
</evidence>
<dbReference type="EMBL" id="HG994593">
    <property type="protein sequence ID" value="CAF2851290.1"/>
    <property type="molecule type" value="Genomic_DNA"/>
</dbReference>
<gene>
    <name evidence="4" type="ORF">LSAA_4596</name>
</gene>
<feature type="compositionally biased region" description="Pro residues" evidence="2">
    <location>
        <begin position="134"/>
        <end position="154"/>
    </location>
</feature>
<evidence type="ECO:0000256" key="1">
    <source>
        <dbReference type="ARBA" id="ARBA00022460"/>
    </source>
</evidence>
<dbReference type="Proteomes" id="UP000675881">
    <property type="component" value="Chromosome 14"/>
</dbReference>
<dbReference type="InterPro" id="IPR000618">
    <property type="entry name" value="Insect_cuticle"/>
</dbReference>
<keyword evidence="1" id="KW-0193">Cuticle</keyword>
<evidence type="ECO:0000256" key="2">
    <source>
        <dbReference type="SAM" id="MobiDB-lite"/>
    </source>
</evidence>
<dbReference type="GO" id="GO:0042302">
    <property type="term" value="F:structural constituent of cuticle"/>
    <property type="evidence" value="ECO:0007669"/>
    <property type="project" value="UniProtKB-UniRule"/>
</dbReference>
<evidence type="ECO:0000313" key="4">
    <source>
        <dbReference type="EMBL" id="CAF2851290.1"/>
    </source>
</evidence>
<feature type="region of interest" description="Disordered" evidence="2">
    <location>
        <begin position="24"/>
        <end position="57"/>
    </location>
</feature>
<accession>A0A7R8CP89</accession>
<reference evidence="4" key="1">
    <citation type="submission" date="2021-02" db="EMBL/GenBank/DDBJ databases">
        <authorList>
            <person name="Bekaert M."/>
        </authorList>
    </citation>
    <scope>NUCLEOTIDE SEQUENCE</scope>
    <source>
        <strain evidence="4">IoA-00</strain>
    </source>
</reference>